<dbReference type="InterPro" id="IPR036388">
    <property type="entry name" value="WH-like_DNA-bd_sf"/>
</dbReference>
<dbReference type="PRINTS" id="PR00302">
    <property type="entry name" value="LUPUSLA"/>
</dbReference>
<comment type="similarity">
    <text evidence="2">Belongs to the LARP7 family.</text>
</comment>
<dbReference type="eggNOG" id="KOG0118">
    <property type="taxonomic scope" value="Eukaryota"/>
</dbReference>
<dbReference type="EnsemblMetazoa" id="ADAC003491-RA">
    <property type="protein sequence ID" value="ADAC003491-PA"/>
    <property type="gene ID" value="ADAC003491"/>
</dbReference>
<feature type="region of interest" description="Disordered" evidence="8">
    <location>
        <begin position="216"/>
        <end position="343"/>
    </location>
</feature>
<evidence type="ECO:0000256" key="3">
    <source>
        <dbReference type="ARBA" id="ARBA00022884"/>
    </source>
</evidence>
<feature type="domain" description="RRM" evidence="9">
    <location>
        <begin position="117"/>
        <end position="192"/>
    </location>
</feature>
<feature type="compositionally biased region" description="Basic and acidic residues" evidence="8">
    <location>
        <begin position="316"/>
        <end position="334"/>
    </location>
</feature>
<feature type="compositionally biased region" description="Basic and acidic residues" evidence="8">
    <location>
        <begin position="224"/>
        <end position="234"/>
    </location>
</feature>
<dbReference type="VEuPathDB" id="VectorBase:ADAC003491"/>
<evidence type="ECO:0000256" key="7">
    <source>
        <dbReference type="PROSITE-ProRule" id="PRU00332"/>
    </source>
</evidence>
<feature type="domain" description="HTH La-type RNA-binding" evidence="10">
    <location>
        <begin position="23"/>
        <end position="112"/>
    </location>
</feature>
<evidence type="ECO:0000313" key="12">
    <source>
        <dbReference type="EMBL" id="ETN64754.1"/>
    </source>
</evidence>
<dbReference type="Proteomes" id="UP000000673">
    <property type="component" value="Unassembled WGS sequence"/>
</dbReference>
<protein>
    <submittedName>
        <fullName evidence="12">Multi-sex-combs</fullName>
    </submittedName>
</protein>
<dbReference type="SUPFAM" id="SSF54928">
    <property type="entry name" value="RNA-binding domain, RBD"/>
    <property type="match status" value="2"/>
</dbReference>
<dbReference type="InterPro" id="IPR035979">
    <property type="entry name" value="RBD_domain_sf"/>
</dbReference>
<organism evidence="12">
    <name type="scientific">Anopheles darlingi</name>
    <name type="common">Mosquito</name>
    <dbReference type="NCBI Taxonomy" id="43151"/>
    <lineage>
        <taxon>Eukaryota</taxon>
        <taxon>Metazoa</taxon>
        <taxon>Ecdysozoa</taxon>
        <taxon>Arthropoda</taxon>
        <taxon>Hexapoda</taxon>
        <taxon>Insecta</taxon>
        <taxon>Pterygota</taxon>
        <taxon>Neoptera</taxon>
        <taxon>Endopterygota</taxon>
        <taxon>Diptera</taxon>
        <taxon>Nematocera</taxon>
        <taxon>Culicoidea</taxon>
        <taxon>Culicidae</taxon>
        <taxon>Anophelinae</taxon>
        <taxon>Anopheles</taxon>
    </lineage>
</organism>
<keyword evidence="14" id="KW-1185">Reference proteome</keyword>
<evidence type="ECO:0000256" key="2">
    <source>
        <dbReference type="ARBA" id="ARBA00008680"/>
    </source>
</evidence>
<dbReference type="InterPro" id="IPR002344">
    <property type="entry name" value="Lupus_La"/>
</dbReference>
<dbReference type="GO" id="GO:0006396">
    <property type="term" value="P:RNA processing"/>
    <property type="evidence" value="ECO:0007669"/>
    <property type="project" value="InterPro"/>
</dbReference>
<evidence type="ECO:0000256" key="6">
    <source>
        <dbReference type="ARBA" id="ARBA00023242"/>
    </source>
</evidence>
<dbReference type="GO" id="GO:0003723">
    <property type="term" value="F:RNA binding"/>
    <property type="evidence" value="ECO:0007669"/>
    <property type="project" value="UniProtKB-UniRule"/>
</dbReference>
<sequence>METDKQTATNRTSNDKDDKKKGRHRKKHAFNAIRSQMEFYFSDANLSKDRYMSVLLREDPFIPLQEFLKFNKIKALASNVEEIATALKNSDLLTLSDDNQKVRRTKEFVERENSEDCTLYVESLPPKADLDWVRNVFSSYGKVAYVSLPRFKFSKKIKEFGFVEFEEEASVSKALKAFQTFGGVLCYEPSKAEKLVSIKCYELDKMEMLQGAAGISAAAEADTSEEKPDVKTESEDTQPEGPSQTTEQEDNGRALGKRHQSESEECDPASGDDGITQASAKRQKLDSESDGNDVQVSEHAQDETTGVTTDVEETTAAERTDDKQMDHDTTEDKGKKKCRQRKGCSTIKKELQVDDKVYELKIMTKKEWRRLRNKYLDLQRKEASKLKRLFAQPEKHHQRGQAKSSSSGVASGGGKTTVGGGLKSIKSSPRVNFYGAMPVEEEEQAGAEAGTDEPETGEASVAIAKHPLFSFEPGLIVNVKFREPCVDVKDFRAELRQYPYVKYIDVKEGDFEAFVRVDKPASANTLVKEYSSAEHSAQILSGELEQQYWDKMMRDREDKLNKRVKTEKVRGRTKLIRKINTHIKFDDDDD</sequence>
<dbReference type="InterPro" id="IPR000504">
    <property type="entry name" value="RRM_dom"/>
</dbReference>
<feature type="compositionally biased region" description="Polar residues" evidence="8">
    <location>
        <begin position="1"/>
        <end position="12"/>
    </location>
</feature>
<dbReference type="PROSITE" id="PS51939">
    <property type="entry name" value="XRRM"/>
    <property type="match status" value="1"/>
</dbReference>
<evidence type="ECO:0000259" key="10">
    <source>
        <dbReference type="PROSITE" id="PS50961"/>
    </source>
</evidence>
<evidence type="ECO:0000313" key="14">
    <source>
        <dbReference type="Proteomes" id="UP000000673"/>
    </source>
</evidence>
<dbReference type="FunCoup" id="W5JPR4">
    <property type="interactions" value="1466"/>
</dbReference>
<feature type="compositionally biased region" description="Gly residues" evidence="8">
    <location>
        <begin position="410"/>
        <end position="422"/>
    </location>
</feature>
<dbReference type="VEuPathDB" id="VectorBase:ADAR2_000501"/>
<reference evidence="12" key="2">
    <citation type="submission" date="2010-05" db="EMBL/GenBank/DDBJ databases">
        <authorList>
            <person name="Almeida L.G."/>
            <person name="Nicolas M.F."/>
            <person name="Souza R.C."/>
            <person name="Vasconcelos A.T.R."/>
        </authorList>
    </citation>
    <scope>NUCLEOTIDE SEQUENCE</scope>
</reference>
<dbReference type="SUPFAM" id="SSF46785">
    <property type="entry name" value="Winged helix' DNA-binding domain"/>
    <property type="match status" value="1"/>
</dbReference>
<dbReference type="Pfam" id="PF05383">
    <property type="entry name" value="La"/>
    <property type="match status" value="1"/>
</dbReference>
<reference evidence="12 14" key="1">
    <citation type="journal article" date="2010" name="BMC Genomics">
        <title>Combination of measures distinguishes pre-miRNAs from other stem-loops in the genome of the newly sequenced Anopheles darlingi.</title>
        <authorList>
            <person name="Mendes N.D."/>
            <person name="Freitas A.T."/>
            <person name="Vasconcelos A.T."/>
            <person name="Sagot M.F."/>
        </authorList>
    </citation>
    <scope>NUCLEOTIDE SEQUENCE</scope>
</reference>
<dbReference type="InterPro" id="IPR012677">
    <property type="entry name" value="Nucleotide-bd_a/b_plait_sf"/>
</dbReference>
<dbReference type="HOGENOM" id="CLU_020946_1_0_1"/>
<evidence type="ECO:0000256" key="4">
    <source>
        <dbReference type="ARBA" id="ARBA00023015"/>
    </source>
</evidence>
<dbReference type="CDD" id="cd07323">
    <property type="entry name" value="LAM"/>
    <property type="match status" value="1"/>
</dbReference>
<dbReference type="EMBL" id="ADMH02000888">
    <property type="protein sequence ID" value="ETN64754.1"/>
    <property type="molecule type" value="Genomic_DNA"/>
</dbReference>
<dbReference type="Gene3D" id="3.30.70.330">
    <property type="match status" value="2"/>
</dbReference>
<dbReference type="InterPro" id="IPR036390">
    <property type="entry name" value="WH_DNA-bd_sf"/>
</dbReference>
<dbReference type="GO" id="GO:0005634">
    <property type="term" value="C:nucleus"/>
    <property type="evidence" value="ECO:0007669"/>
    <property type="project" value="UniProtKB-SubCell"/>
</dbReference>
<evidence type="ECO:0000256" key="8">
    <source>
        <dbReference type="SAM" id="MobiDB-lite"/>
    </source>
</evidence>
<evidence type="ECO:0000313" key="13">
    <source>
        <dbReference type="EnsemblMetazoa" id="ADAC003491-PA"/>
    </source>
</evidence>
<keyword evidence="3 7" id="KW-0694">RNA-binding</keyword>
<evidence type="ECO:0000259" key="11">
    <source>
        <dbReference type="PROSITE" id="PS51939"/>
    </source>
</evidence>
<dbReference type="InterPro" id="IPR006630">
    <property type="entry name" value="La_HTH"/>
</dbReference>
<evidence type="ECO:0000259" key="9">
    <source>
        <dbReference type="PROSITE" id="PS50102"/>
    </source>
</evidence>
<dbReference type="PANTHER" id="PTHR22792:SF62">
    <property type="entry name" value="LA-RELATED PROTEIN 7"/>
    <property type="match status" value="1"/>
</dbReference>
<feature type="region of interest" description="Disordered" evidence="8">
    <location>
        <begin position="1"/>
        <end position="26"/>
    </location>
</feature>
<proteinExistence type="inferred from homology"/>
<dbReference type="AlphaFoldDB" id="W5JPR4"/>
<dbReference type="OMA" id="WCSLRNK"/>
<reference evidence="13" key="4">
    <citation type="submission" date="2015-06" db="UniProtKB">
        <authorList>
            <consortium name="EnsemblMetazoa"/>
        </authorList>
    </citation>
    <scope>IDENTIFICATION</scope>
</reference>
<name>W5JPR4_ANODA</name>
<dbReference type="SMART" id="SM00360">
    <property type="entry name" value="RRM"/>
    <property type="match status" value="1"/>
</dbReference>
<dbReference type="SMART" id="SM00715">
    <property type="entry name" value="LA"/>
    <property type="match status" value="1"/>
</dbReference>
<dbReference type="Gene3D" id="1.10.10.10">
    <property type="entry name" value="Winged helix-like DNA-binding domain superfamily/Winged helix DNA-binding domain"/>
    <property type="match status" value="1"/>
</dbReference>
<feature type="domain" description="XRRM" evidence="11">
    <location>
        <begin position="470"/>
        <end position="581"/>
    </location>
</feature>
<keyword evidence="6" id="KW-0539">Nucleus</keyword>
<dbReference type="PANTHER" id="PTHR22792">
    <property type="entry name" value="LUPUS LA PROTEIN-RELATED"/>
    <property type="match status" value="1"/>
</dbReference>
<dbReference type="PROSITE" id="PS50102">
    <property type="entry name" value="RRM"/>
    <property type="match status" value="1"/>
</dbReference>
<keyword evidence="4" id="KW-0805">Transcription regulation</keyword>
<accession>W5JPR4</accession>
<dbReference type="InterPro" id="IPR045180">
    <property type="entry name" value="La_dom_prot"/>
</dbReference>
<keyword evidence="5" id="KW-0804">Transcription</keyword>
<dbReference type="Pfam" id="PF00076">
    <property type="entry name" value="RRM_1"/>
    <property type="match status" value="1"/>
</dbReference>
<reference evidence="12" key="3">
    <citation type="journal article" date="2013" name="Nucleic Acids Res.">
        <title>The genome of Anopheles darlingi, the main neotropical malaria vector.</title>
        <authorList>
            <person name="Marinotti O."/>
            <person name="Cerqueira G.C."/>
            <person name="de Almeida L.G."/>
            <person name="Ferro M.I."/>
            <person name="Loreto E.L."/>
            <person name="Zaha A."/>
            <person name="Teixeira S.M."/>
            <person name="Wespiser A.R."/>
            <person name="Almeida E Silva A."/>
            <person name="Schlindwein A.D."/>
            <person name="Pacheco A.C."/>
            <person name="Silva A.L."/>
            <person name="Graveley B.R."/>
            <person name="Walenz B.P."/>
            <person name="Lima Bde A."/>
            <person name="Ribeiro C.A."/>
            <person name="Nunes-Silva C.G."/>
            <person name="de Carvalho C.R."/>
            <person name="Soares C.M."/>
            <person name="de Menezes C.B."/>
            <person name="Matiolli C."/>
            <person name="Caffrey D."/>
            <person name="Araujo D.A."/>
            <person name="de Oliveira D.M."/>
            <person name="Golenbock D."/>
            <person name="Grisard E.C."/>
            <person name="Fantinatti-Garboggini F."/>
            <person name="de Carvalho F.M."/>
            <person name="Barcellos F.G."/>
            <person name="Prosdocimi F."/>
            <person name="May G."/>
            <person name="Azevedo Junior G.M."/>
            <person name="Guimaraes G.M."/>
            <person name="Goldman G.H."/>
            <person name="Padilha I.Q."/>
            <person name="Batista Jda S."/>
            <person name="Ferro J.A."/>
            <person name="Ribeiro J.M."/>
            <person name="Fietto J.L."/>
            <person name="Dabbas K.M."/>
            <person name="Cerdeira L."/>
            <person name="Agnez-Lima L.F."/>
            <person name="Brocchi M."/>
            <person name="de Carvalho M.O."/>
            <person name="Teixeira Mde M."/>
            <person name="Diniz Maia Mde M."/>
            <person name="Goldman M.H."/>
            <person name="Cruz Schneider M.P."/>
            <person name="Felipe M.S."/>
            <person name="Hungria M."/>
            <person name="Nicolas M.F."/>
            <person name="Pereira M."/>
            <person name="Montes M.A."/>
            <person name="Cantao M.E."/>
            <person name="Vincentz M."/>
            <person name="Rafael M.S."/>
            <person name="Silverman N."/>
            <person name="Stoco P.H."/>
            <person name="Souza R.C."/>
            <person name="Vicentini R."/>
            <person name="Gazzinelli R.T."/>
            <person name="Neves Rde O."/>
            <person name="Silva R."/>
            <person name="Astolfi-Filho S."/>
            <person name="Maciel T.E."/>
            <person name="Urmenyi T.P."/>
            <person name="Tadei W.P."/>
            <person name="Camargo E.P."/>
            <person name="de Vasconcelos A.T."/>
        </authorList>
    </citation>
    <scope>NUCLEOTIDE SEQUENCE</scope>
</reference>
<evidence type="ECO:0000256" key="5">
    <source>
        <dbReference type="ARBA" id="ARBA00023163"/>
    </source>
</evidence>
<dbReference type="GO" id="GO:1990904">
    <property type="term" value="C:ribonucleoprotein complex"/>
    <property type="evidence" value="ECO:0007669"/>
    <property type="project" value="UniProtKB-UniRule"/>
</dbReference>
<feature type="region of interest" description="Disordered" evidence="8">
    <location>
        <begin position="390"/>
        <end position="424"/>
    </location>
</feature>
<dbReference type="InterPro" id="IPR014886">
    <property type="entry name" value="La_xRRM"/>
</dbReference>
<dbReference type="STRING" id="43151.W5JPR4"/>
<dbReference type="PROSITE" id="PS50961">
    <property type="entry name" value="HTH_LA"/>
    <property type="match status" value="1"/>
</dbReference>
<dbReference type="Pfam" id="PF08777">
    <property type="entry name" value="RRM_3"/>
    <property type="match status" value="1"/>
</dbReference>
<comment type="subcellular location">
    <subcellularLocation>
        <location evidence="1">Nucleus</location>
    </subcellularLocation>
</comment>
<gene>
    <name evidence="12" type="ORF">AND_003491</name>
</gene>
<evidence type="ECO:0000256" key="1">
    <source>
        <dbReference type="ARBA" id="ARBA00004123"/>
    </source>
</evidence>